<name>A0A2R5GCP0_9STRA</name>
<dbReference type="InterPro" id="IPR036013">
    <property type="entry name" value="Band_7/SPFH_dom_sf"/>
</dbReference>
<dbReference type="EMBL" id="BEYU01000047">
    <property type="protein sequence ID" value="GBG28726.1"/>
    <property type="molecule type" value="Genomic_DNA"/>
</dbReference>
<keyword evidence="10" id="KW-1185">Reference proteome</keyword>
<dbReference type="InterPro" id="IPR001107">
    <property type="entry name" value="Band_7"/>
</dbReference>
<feature type="domain" description="PRISE-like Rossmann-fold" evidence="8">
    <location>
        <begin position="61"/>
        <end position="280"/>
    </location>
</feature>
<dbReference type="Pfam" id="PF01145">
    <property type="entry name" value="Band_7"/>
    <property type="match status" value="1"/>
</dbReference>
<dbReference type="InterPro" id="IPR027705">
    <property type="entry name" value="Flotillin_fam"/>
</dbReference>
<comment type="subcellular location">
    <subcellularLocation>
        <location evidence="1">Membrane</location>
    </subcellularLocation>
</comment>
<dbReference type="AlphaFoldDB" id="A0A2R5GCP0"/>
<dbReference type="Gene3D" id="3.30.479.30">
    <property type="entry name" value="Band 7 domain"/>
    <property type="match status" value="1"/>
</dbReference>
<dbReference type="PANTHER" id="PTHR13806">
    <property type="entry name" value="FLOTILLIN-RELATED"/>
    <property type="match status" value="1"/>
</dbReference>
<organism evidence="9 10">
    <name type="scientific">Hondaea fermentalgiana</name>
    <dbReference type="NCBI Taxonomy" id="2315210"/>
    <lineage>
        <taxon>Eukaryota</taxon>
        <taxon>Sar</taxon>
        <taxon>Stramenopiles</taxon>
        <taxon>Bigyra</taxon>
        <taxon>Labyrinthulomycetes</taxon>
        <taxon>Thraustochytrida</taxon>
        <taxon>Thraustochytriidae</taxon>
        <taxon>Hondaea</taxon>
    </lineage>
</organism>
<dbReference type="Pfam" id="PF15975">
    <property type="entry name" value="Flot"/>
    <property type="match status" value="1"/>
</dbReference>
<reference evidence="9 10" key="1">
    <citation type="submission" date="2017-12" db="EMBL/GenBank/DDBJ databases">
        <title>Sequencing, de novo assembly and annotation of complete genome of a new Thraustochytrid species, strain FCC1311.</title>
        <authorList>
            <person name="Sedici K."/>
            <person name="Godart F."/>
            <person name="Aiese Cigliano R."/>
            <person name="Sanseverino W."/>
            <person name="Barakat M."/>
            <person name="Ortet P."/>
            <person name="Marechal E."/>
            <person name="Cagnac O."/>
            <person name="Amato A."/>
        </authorList>
    </citation>
    <scope>NUCLEOTIDE SEQUENCE [LARGE SCALE GENOMIC DNA]</scope>
</reference>
<protein>
    <submittedName>
        <fullName evidence="9">Flotillin-1</fullName>
    </submittedName>
</protein>
<dbReference type="SUPFAM" id="SSF51735">
    <property type="entry name" value="NAD(P)-binding Rossmann-fold domains"/>
    <property type="match status" value="1"/>
</dbReference>
<dbReference type="Gene3D" id="3.40.50.720">
    <property type="entry name" value="NAD(P)-binding Rossmann-like Domain"/>
    <property type="match status" value="1"/>
</dbReference>
<feature type="transmembrane region" description="Helical" evidence="5">
    <location>
        <begin position="20"/>
        <end position="38"/>
    </location>
</feature>
<keyword evidence="3 5" id="KW-0472">Membrane</keyword>
<dbReference type="Proteomes" id="UP000241890">
    <property type="component" value="Unassembled WGS sequence"/>
</dbReference>
<evidence type="ECO:0000313" key="9">
    <source>
        <dbReference type="EMBL" id="GBG28726.1"/>
    </source>
</evidence>
<comment type="caution">
    <text evidence="9">The sequence shown here is derived from an EMBL/GenBank/DDBJ whole genome shotgun (WGS) entry which is preliminary data.</text>
</comment>
<dbReference type="GO" id="GO:0002020">
    <property type="term" value="F:protease binding"/>
    <property type="evidence" value="ECO:0007669"/>
    <property type="project" value="TreeGrafter"/>
</dbReference>
<evidence type="ECO:0000259" key="8">
    <source>
        <dbReference type="Pfam" id="PF22917"/>
    </source>
</evidence>
<evidence type="ECO:0000256" key="2">
    <source>
        <dbReference type="ARBA" id="ARBA00007161"/>
    </source>
</evidence>
<gene>
    <name evidence="9" type="ORF">FCC1311_049472</name>
</gene>
<dbReference type="InterPro" id="IPR031905">
    <property type="entry name" value="Flotillin_C"/>
</dbReference>
<keyword evidence="5" id="KW-0812">Transmembrane</keyword>
<comment type="similarity">
    <text evidence="2 4">Belongs to the band 7/mec-2 family. Flotillin subfamily.</text>
</comment>
<evidence type="ECO:0000256" key="4">
    <source>
        <dbReference type="RuleBase" id="RU366054"/>
    </source>
</evidence>
<dbReference type="PANTHER" id="PTHR13806:SF46">
    <property type="entry name" value="FLOTILLIN-1-RELATED"/>
    <property type="match status" value="1"/>
</dbReference>
<sequence length="795" mass="86813">MTDPILVRMQLATMARLQILVRLGLAMLPSMASTWYFGYLAQRAGSGPGGGTIGWMENLLGALVDVGASVESFVLCTGGKHYGMHLGPGVWPGYATPFCEDVHRCPGPLSYFEQEDFLKKRALKDGFSLTVLRPSFIVGAPAALTSSTMSLALVLGMYTSILKYQGKRLVFPGSQDCWTARLQLVTSKKIAEVAVWAASREKCQRLMVESEEEDGVVEAYNLVSCPPFTWRACWDSLAASLKMDACGPTSLFGCTALSVLGGTEEARGAWRDLSLKHNLRQDVDLWGVFEAGFLDKALTCGWDCEFSSRKLAAAGFPRDRVLESLDAACILRSAFADLCAARILPSFSDIYGGPNEAVVKSGFSGTKVAVGRTTFKLWICQQVARLPLELMTIEINSEQAETAKGVRVRVRAVAQVKVSAWHMSESGTRGELDEASILLAAQHFLGDSEDQIASALQRTLEGHQRQILGTLTVEELYKNRSAFSEKVKEHVLDDLRAMGYGLASYVVQQVDDANDYMVSLGVTQTAIVKREAAEGSAKNEAEARKRVAAYKADADMAEAIEFQRAHVAVNQQKEAEAESDRDLHLKRAAYDREVNQAQAEAESAGPIEEARQQQSIVRENTRQLQVEESIKLEIADQIVERTKKEKEGESLARLLEEQNHAKSITVIAKAEADKVRALGEAEADVVRLKGEAEAKVLETKAEAYKQFGEAAVVQMIVEQLPELAAKIAEPLSKTEKMVFVSSDGNAASGFTGDVTRMIGQLPNAVHGLTGFDMIEAVKRLADSQDQHGARKKNTI</sequence>
<evidence type="ECO:0000256" key="3">
    <source>
        <dbReference type="ARBA" id="ARBA00023136"/>
    </source>
</evidence>
<dbReference type="CDD" id="cd03399">
    <property type="entry name" value="SPFH_flotillin"/>
    <property type="match status" value="1"/>
</dbReference>
<dbReference type="GO" id="GO:0005886">
    <property type="term" value="C:plasma membrane"/>
    <property type="evidence" value="ECO:0007669"/>
    <property type="project" value="TreeGrafter"/>
</dbReference>
<evidence type="ECO:0000256" key="1">
    <source>
        <dbReference type="ARBA" id="ARBA00004370"/>
    </source>
</evidence>
<dbReference type="InParanoid" id="A0A2R5GCP0"/>
<dbReference type="GO" id="GO:0072659">
    <property type="term" value="P:protein localization to plasma membrane"/>
    <property type="evidence" value="ECO:0007669"/>
    <property type="project" value="TreeGrafter"/>
</dbReference>
<accession>A0A2R5GCP0</accession>
<dbReference type="SUPFAM" id="SSF117892">
    <property type="entry name" value="Band 7/SPFH domain"/>
    <property type="match status" value="1"/>
</dbReference>
<dbReference type="Pfam" id="PF22917">
    <property type="entry name" value="PRISE"/>
    <property type="match status" value="1"/>
</dbReference>
<feature type="domain" description="Flotillin C-terminal" evidence="7">
    <location>
        <begin position="668"/>
        <end position="760"/>
    </location>
</feature>
<evidence type="ECO:0000256" key="5">
    <source>
        <dbReference type="SAM" id="Phobius"/>
    </source>
</evidence>
<dbReference type="OrthoDB" id="6080404at2759"/>
<dbReference type="InterPro" id="IPR055222">
    <property type="entry name" value="PRISE-like_Rossmann-fold"/>
</dbReference>
<evidence type="ECO:0000313" key="10">
    <source>
        <dbReference type="Proteomes" id="UP000241890"/>
    </source>
</evidence>
<proteinExistence type="inferred from homology"/>
<evidence type="ECO:0000259" key="6">
    <source>
        <dbReference type="Pfam" id="PF01145"/>
    </source>
</evidence>
<evidence type="ECO:0000259" key="7">
    <source>
        <dbReference type="Pfam" id="PF15975"/>
    </source>
</evidence>
<keyword evidence="5" id="KW-1133">Transmembrane helix</keyword>
<dbReference type="InterPro" id="IPR036291">
    <property type="entry name" value="NAD(P)-bd_dom_sf"/>
</dbReference>
<feature type="domain" description="Band 7" evidence="6">
    <location>
        <begin position="374"/>
        <end position="541"/>
    </location>
</feature>